<reference evidence="7 8" key="1">
    <citation type="submission" date="2010-05" db="EMBL/GenBank/DDBJ databases">
        <title>The Genome Sequence of Thecamonas trahens ATCC 50062.</title>
        <authorList>
            <consortium name="The Broad Institute Genome Sequencing Platform"/>
            <person name="Russ C."/>
            <person name="Cuomo C."/>
            <person name="Shea T."/>
            <person name="Young S.K."/>
            <person name="Zeng Q."/>
            <person name="Koehrsen M."/>
            <person name="Haas B."/>
            <person name="Borodovsky M."/>
            <person name="Guigo R."/>
            <person name="Alvarado L."/>
            <person name="Berlin A."/>
            <person name="Bochicchio J."/>
            <person name="Borenstein D."/>
            <person name="Chapman S."/>
            <person name="Chen Z."/>
            <person name="Freedman E."/>
            <person name="Gellesch M."/>
            <person name="Goldberg J."/>
            <person name="Griggs A."/>
            <person name="Gujja S."/>
            <person name="Heilman E."/>
            <person name="Heiman D."/>
            <person name="Hepburn T."/>
            <person name="Howarth C."/>
            <person name="Jen D."/>
            <person name="Larson L."/>
            <person name="Mehta T."/>
            <person name="Park D."/>
            <person name="Pearson M."/>
            <person name="Roberts A."/>
            <person name="Saif S."/>
            <person name="Shenoy N."/>
            <person name="Sisk P."/>
            <person name="Stolte C."/>
            <person name="Sykes S."/>
            <person name="Thomson T."/>
            <person name="Walk T."/>
            <person name="White J."/>
            <person name="Yandava C."/>
            <person name="Burger G."/>
            <person name="Gray M.W."/>
            <person name="Holland P.W.H."/>
            <person name="King N."/>
            <person name="Lang F.B.F."/>
            <person name="Roger A.J."/>
            <person name="Ruiz-Trillo I."/>
            <person name="Lander E."/>
            <person name="Nusbaum C."/>
        </authorList>
    </citation>
    <scope>NUCLEOTIDE SEQUENCE [LARGE SCALE GENOMIC DNA]</scope>
    <source>
        <strain evidence="7 8">ATCC 50062</strain>
    </source>
</reference>
<dbReference type="InterPro" id="IPR045231">
    <property type="entry name" value="Yip1/4-like"/>
</dbReference>
<sequence length="212" mass="22689">MLNVAFDNAPAGDEDGMLSFGYEDGGEEYSPGIGGGSFDDEPPLLEELGIDFGDIKSKSLAVLHPLRVDDAELARVMDDYDLAGPIVFAALLGFFLLMAGKVHFNIIYGVGSAGCAAIFLLLNMMSESGVSVYLVASVLGYCLLPIVGLSAAALVVELSSWVGMALSALVVAWCTHSASSMFVARLAMRQQRWLVFYPILLHFSTFALITMF</sequence>
<dbReference type="GeneID" id="25561433"/>
<dbReference type="PANTHER" id="PTHR21236:SF2">
    <property type="entry name" value="PROTEIN YIPF"/>
    <property type="match status" value="1"/>
</dbReference>
<dbReference type="GO" id="GO:0048280">
    <property type="term" value="P:vesicle fusion with Golgi apparatus"/>
    <property type="evidence" value="ECO:0007669"/>
    <property type="project" value="TreeGrafter"/>
</dbReference>
<evidence type="ECO:0000256" key="5">
    <source>
        <dbReference type="ARBA" id="ARBA00023136"/>
    </source>
</evidence>
<evidence type="ECO:0000256" key="4">
    <source>
        <dbReference type="ARBA" id="ARBA00022989"/>
    </source>
</evidence>
<evidence type="ECO:0000256" key="1">
    <source>
        <dbReference type="ARBA" id="ARBA00004141"/>
    </source>
</evidence>
<feature type="transmembrane region" description="Helical" evidence="6">
    <location>
        <begin position="194"/>
        <end position="211"/>
    </location>
</feature>
<evidence type="ECO:0000313" key="7">
    <source>
        <dbReference type="EMBL" id="KNC54840.1"/>
    </source>
</evidence>
<dbReference type="STRING" id="461836.A0A0L0DRC6"/>
<comment type="subcellular location">
    <subcellularLocation>
        <location evidence="1">Membrane</location>
        <topology evidence="1">Multi-pass membrane protein</topology>
    </subcellularLocation>
</comment>
<feature type="transmembrane region" description="Helical" evidence="6">
    <location>
        <begin position="161"/>
        <end position="182"/>
    </location>
</feature>
<dbReference type="Proteomes" id="UP000054408">
    <property type="component" value="Unassembled WGS sequence"/>
</dbReference>
<accession>A0A0L0DRC6</accession>
<dbReference type="OrthoDB" id="440385at2759"/>
<feature type="transmembrane region" description="Helical" evidence="6">
    <location>
        <begin position="82"/>
        <end position="100"/>
    </location>
</feature>
<keyword evidence="4 6" id="KW-1133">Transmembrane helix</keyword>
<dbReference type="eggNOG" id="KOG3103">
    <property type="taxonomic scope" value="Eukaryota"/>
</dbReference>
<keyword evidence="3 6" id="KW-0812">Transmembrane</keyword>
<keyword evidence="8" id="KW-1185">Reference proteome</keyword>
<dbReference type="OMA" id="HIRAKSM"/>
<evidence type="ECO:0000256" key="6">
    <source>
        <dbReference type="SAM" id="Phobius"/>
    </source>
</evidence>
<proteinExistence type="inferred from homology"/>
<dbReference type="GO" id="GO:0005802">
    <property type="term" value="C:trans-Golgi network"/>
    <property type="evidence" value="ECO:0007669"/>
    <property type="project" value="TreeGrafter"/>
</dbReference>
<dbReference type="GO" id="GO:0006888">
    <property type="term" value="P:endoplasmic reticulum to Golgi vesicle-mediated transport"/>
    <property type="evidence" value="ECO:0007669"/>
    <property type="project" value="InterPro"/>
</dbReference>
<protein>
    <submittedName>
        <fullName evidence="7">YIPF7 protein</fullName>
    </submittedName>
</protein>
<name>A0A0L0DRC6_THETB</name>
<dbReference type="AlphaFoldDB" id="A0A0L0DRC6"/>
<dbReference type="PANTHER" id="PTHR21236">
    <property type="entry name" value="GOLGI MEMBRANE PROTEIN YIP1"/>
    <property type="match status" value="1"/>
</dbReference>
<organism evidence="7 8">
    <name type="scientific">Thecamonas trahens ATCC 50062</name>
    <dbReference type="NCBI Taxonomy" id="461836"/>
    <lineage>
        <taxon>Eukaryota</taxon>
        <taxon>Apusozoa</taxon>
        <taxon>Apusomonadida</taxon>
        <taxon>Apusomonadidae</taxon>
        <taxon>Thecamonas</taxon>
    </lineage>
</organism>
<evidence type="ECO:0000313" key="8">
    <source>
        <dbReference type="Proteomes" id="UP000054408"/>
    </source>
</evidence>
<feature type="transmembrane region" description="Helical" evidence="6">
    <location>
        <begin position="106"/>
        <end position="125"/>
    </location>
</feature>
<keyword evidence="5 6" id="KW-0472">Membrane</keyword>
<dbReference type="GO" id="GO:0016020">
    <property type="term" value="C:membrane"/>
    <property type="evidence" value="ECO:0007669"/>
    <property type="project" value="UniProtKB-SubCell"/>
</dbReference>
<dbReference type="EMBL" id="GL349438">
    <property type="protein sequence ID" value="KNC54840.1"/>
    <property type="molecule type" value="Genomic_DNA"/>
</dbReference>
<gene>
    <name evidence="7" type="ORF">AMSG_01692</name>
</gene>
<evidence type="ECO:0000256" key="3">
    <source>
        <dbReference type="ARBA" id="ARBA00022692"/>
    </source>
</evidence>
<evidence type="ECO:0000256" key="2">
    <source>
        <dbReference type="ARBA" id="ARBA00010596"/>
    </source>
</evidence>
<comment type="similarity">
    <text evidence="2">Belongs to the YIP1 family.</text>
</comment>
<feature type="transmembrane region" description="Helical" evidence="6">
    <location>
        <begin position="132"/>
        <end position="155"/>
    </location>
</feature>
<dbReference type="RefSeq" id="XP_013761737.1">
    <property type="nucleotide sequence ID" value="XM_013906283.1"/>
</dbReference>